<feature type="region of interest" description="Disordered" evidence="1">
    <location>
        <begin position="1"/>
        <end position="25"/>
    </location>
</feature>
<sequence length="53" mass="6298">MRKVNQQYPYRLTGEEVTHPHTSNKKKKLSLIDRLILLFGVLFVFYCITVVMK</sequence>
<evidence type="ECO:0000256" key="1">
    <source>
        <dbReference type="SAM" id="MobiDB-lite"/>
    </source>
</evidence>
<dbReference type="EMBL" id="UFQR01000002">
    <property type="protein sequence ID" value="SSW95049.1"/>
    <property type="molecule type" value="Genomic_DNA"/>
</dbReference>
<evidence type="ECO:0000313" key="3">
    <source>
        <dbReference type="EMBL" id="SSW95049.1"/>
    </source>
</evidence>
<keyword evidence="2" id="KW-0812">Transmembrane</keyword>
<name>A0A3B0MFZ8_9GAMM</name>
<gene>
    <name evidence="3" type="ORF">ARTV_0705</name>
</gene>
<evidence type="ECO:0000256" key="2">
    <source>
        <dbReference type="SAM" id="Phobius"/>
    </source>
</evidence>
<dbReference type="AlphaFoldDB" id="A0A3B0MFZ8"/>
<keyword evidence="2" id="KW-1133">Transmembrane helix</keyword>
<protein>
    <submittedName>
        <fullName evidence="3">Uncharacterized protein</fullName>
    </submittedName>
</protein>
<organism evidence="3">
    <name type="scientific">Arsenophonus endosymbiont of Trialeurodes vaporariorum</name>
    <dbReference type="NCBI Taxonomy" id="235567"/>
    <lineage>
        <taxon>Bacteria</taxon>
        <taxon>Pseudomonadati</taxon>
        <taxon>Pseudomonadota</taxon>
        <taxon>Gammaproteobacteria</taxon>
        <taxon>Enterobacterales</taxon>
        <taxon>Morganellaceae</taxon>
        <taxon>Arsenophonus</taxon>
    </lineage>
</organism>
<reference evidence="3" key="1">
    <citation type="submission" date="2018-04" db="EMBL/GenBank/DDBJ databases">
        <authorList>
            <person name="Go L.Y."/>
            <person name="Mitchell J.A."/>
        </authorList>
    </citation>
    <scope>NUCLEOTIDE SEQUENCE</scope>
    <source>
        <strain evidence="3">ARTV</strain>
    </source>
</reference>
<keyword evidence="2" id="KW-0472">Membrane</keyword>
<proteinExistence type="predicted"/>
<accession>A0A3B0MFZ8</accession>
<feature type="transmembrane region" description="Helical" evidence="2">
    <location>
        <begin position="35"/>
        <end position="52"/>
    </location>
</feature>